<dbReference type="InterPro" id="IPR035421">
    <property type="entry name" value="Terminase_6C"/>
</dbReference>
<evidence type="ECO:0000256" key="1">
    <source>
        <dbReference type="ARBA" id="ARBA00022612"/>
    </source>
</evidence>
<evidence type="ECO:0000259" key="3">
    <source>
        <dbReference type="Pfam" id="PF06056"/>
    </source>
</evidence>
<feature type="domain" description="Terminase ATPase subunit N-terminal" evidence="3">
    <location>
        <begin position="17"/>
        <end position="70"/>
    </location>
</feature>
<dbReference type="InterPro" id="IPR010332">
    <property type="entry name" value="ATPase_terminase-su_N"/>
</dbReference>
<dbReference type="InterPro" id="IPR027417">
    <property type="entry name" value="P-loop_NTPase"/>
</dbReference>
<keyword evidence="1" id="KW-1188">Viral release from host cell</keyword>
<reference evidence="5 6" key="1">
    <citation type="submission" date="2018-06" db="EMBL/GenBank/DDBJ databases">
        <authorList>
            <consortium name="Pathogen Informatics"/>
            <person name="Doyle S."/>
        </authorList>
    </citation>
    <scope>NUCLEOTIDE SEQUENCE [LARGE SCALE GENOMIC DNA]</scope>
    <source>
        <strain evidence="5 6">NCTC10376</strain>
    </source>
</reference>
<proteinExistence type="predicted"/>
<feature type="region of interest" description="Disordered" evidence="2">
    <location>
        <begin position="108"/>
        <end position="137"/>
    </location>
</feature>
<dbReference type="Proteomes" id="UP000254331">
    <property type="component" value="Unassembled WGS sequence"/>
</dbReference>
<dbReference type="Gene3D" id="3.30.420.240">
    <property type="match status" value="1"/>
</dbReference>
<name>A0A379FD54_PROVU</name>
<evidence type="ECO:0000313" key="6">
    <source>
        <dbReference type="Proteomes" id="UP000254331"/>
    </source>
</evidence>
<organism evidence="5 6">
    <name type="scientific">Proteus vulgaris</name>
    <dbReference type="NCBI Taxonomy" id="585"/>
    <lineage>
        <taxon>Bacteria</taxon>
        <taxon>Pseudomonadati</taxon>
        <taxon>Pseudomonadota</taxon>
        <taxon>Gammaproteobacteria</taxon>
        <taxon>Enterobacterales</taxon>
        <taxon>Morganellaceae</taxon>
        <taxon>Proteus</taxon>
    </lineage>
</organism>
<sequence>MFYIMANSRYSDELIGVAKSLYLRRYTPAEIATELNLPNRRIVYYWAEKGNWQDLLSHESVLDAINRRIILLSERNNKTVFEQEELDRLINHHIKLMAQQNKHAEKLAQAKVQQSGYSNDNESDDGEPRKKKRYRKNDISELTEEQFQQFADKMLFGYQKHLRNNIKKSIRNILKSRQIGATWYFAFEALENAVLTGDPQIFLSASKPQAEVFRSYIVNIADQFFGVTLTGNPIRLSNGAELRFLSTNKNTAQSYSGHLYCDEYFWVPNFKHLNEVASAMATHDKWRTTYFSTPSSKTHPAYPFWTGDEWRGNEKERKNVKFPKLEEMQDGGRDCPDGQWRYVITLEDAIKGGFNLASIEKLRNRYNKDTFNMLYMCVFVDSGASVFKYGDLEKCWVDVALWEDHNPKASRPFGNREVWGGYDPARSGDTSVFVILAPPTSPEERFRVLAVHYWHDMAWKRQNHDIKELYKRYNFTHIGIDDSGLGSGVHEMVSDFAPRETMRITYSNSMKIQLVLKMIDLVDEKRIEWDKEQKEITASFLGIRRDTTSKGGSMTFVADRSIETGHADIFWAIAHAAINEPLNTDKQNKSKYFIKKKVT</sequence>
<dbReference type="Pfam" id="PF06056">
    <property type="entry name" value="Terminase_5"/>
    <property type="match status" value="1"/>
</dbReference>
<evidence type="ECO:0000259" key="4">
    <source>
        <dbReference type="Pfam" id="PF17289"/>
    </source>
</evidence>
<dbReference type="AlphaFoldDB" id="A0A379FD54"/>
<evidence type="ECO:0000256" key="2">
    <source>
        <dbReference type="SAM" id="MobiDB-lite"/>
    </source>
</evidence>
<feature type="compositionally biased region" description="Polar residues" evidence="2">
    <location>
        <begin position="111"/>
        <end position="120"/>
    </location>
</feature>
<protein>
    <submittedName>
        <fullName evidence="5">Phage terminase, ATPase subunit</fullName>
    </submittedName>
</protein>
<dbReference type="Gene3D" id="3.40.50.300">
    <property type="entry name" value="P-loop containing nucleotide triphosphate hydrolases"/>
    <property type="match status" value="1"/>
</dbReference>
<dbReference type="Pfam" id="PF03237">
    <property type="entry name" value="Terminase_6N"/>
    <property type="match status" value="1"/>
</dbReference>
<dbReference type="Pfam" id="PF17289">
    <property type="entry name" value="Terminase_6C"/>
    <property type="match status" value="1"/>
</dbReference>
<accession>A0A379FD54</accession>
<evidence type="ECO:0000313" key="5">
    <source>
        <dbReference type="EMBL" id="SUC17432.1"/>
    </source>
</evidence>
<feature type="domain" description="Terminase large subunit gp17-like C-terminal" evidence="4">
    <location>
        <begin position="420"/>
        <end position="579"/>
    </location>
</feature>
<gene>
    <name evidence="5" type="ORF">NCTC10376_03375</name>
</gene>
<dbReference type="EMBL" id="UGTW01000001">
    <property type="protein sequence ID" value="SUC17432.1"/>
    <property type="molecule type" value="Genomic_DNA"/>
</dbReference>